<keyword evidence="4" id="KW-1185">Reference proteome</keyword>
<dbReference type="Pfam" id="PF00531">
    <property type="entry name" value="Death"/>
    <property type="match status" value="1"/>
</dbReference>
<protein>
    <recommendedName>
        <fullName evidence="2">Death domain-containing protein</fullName>
    </recommendedName>
</protein>
<dbReference type="GO" id="GO:0007165">
    <property type="term" value="P:signal transduction"/>
    <property type="evidence" value="ECO:0007669"/>
    <property type="project" value="InterPro"/>
</dbReference>
<comment type="caution">
    <text evidence="3">The sequence shown here is derived from an EMBL/GenBank/DDBJ whole genome shotgun (WGS) entry which is preliminary data.</text>
</comment>
<proteinExistence type="predicted"/>
<dbReference type="EMBL" id="CASHTH010000052">
    <property type="protein sequence ID" value="CAI7990046.1"/>
    <property type="molecule type" value="Genomic_DNA"/>
</dbReference>
<dbReference type="InterPro" id="IPR000488">
    <property type="entry name" value="Death_dom"/>
</dbReference>
<evidence type="ECO:0000256" key="1">
    <source>
        <dbReference type="SAM" id="MobiDB-lite"/>
    </source>
</evidence>
<reference evidence="3" key="1">
    <citation type="submission" date="2023-03" db="EMBL/GenBank/DDBJ databases">
        <authorList>
            <person name="Steffen K."/>
            <person name="Cardenas P."/>
        </authorList>
    </citation>
    <scope>NUCLEOTIDE SEQUENCE</scope>
</reference>
<name>A0AA35VS94_GEOBA</name>
<feature type="domain" description="Death" evidence="2">
    <location>
        <begin position="14"/>
        <end position="91"/>
    </location>
</feature>
<evidence type="ECO:0000313" key="3">
    <source>
        <dbReference type="EMBL" id="CAI7990046.1"/>
    </source>
</evidence>
<evidence type="ECO:0000259" key="2">
    <source>
        <dbReference type="Pfam" id="PF00531"/>
    </source>
</evidence>
<dbReference type="InterPro" id="IPR011029">
    <property type="entry name" value="DEATH-like_dom_sf"/>
</dbReference>
<dbReference type="Gene3D" id="1.10.533.10">
    <property type="entry name" value="Death Domain, Fas"/>
    <property type="match status" value="1"/>
</dbReference>
<sequence length="119" mass="13313">MCMTTSKGKKVKIIESVAVHWKNFGALLDFDPMGNRLEIIAVTERERPEECCRSMFQYWLDGNGVPATWSTLIDILKNCRLSVLAAEVKEALKTKEGSERGSRGTEAELLNPSSFSTLM</sequence>
<gene>
    <name evidence="3" type="ORF">GBAR_LOCUS397</name>
</gene>
<dbReference type="SUPFAM" id="SSF47986">
    <property type="entry name" value="DEATH domain"/>
    <property type="match status" value="1"/>
</dbReference>
<dbReference type="CDD" id="cd01670">
    <property type="entry name" value="Death"/>
    <property type="match status" value="1"/>
</dbReference>
<feature type="compositionally biased region" description="Basic and acidic residues" evidence="1">
    <location>
        <begin position="94"/>
        <end position="106"/>
    </location>
</feature>
<organism evidence="3 4">
    <name type="scientific">Geodia barretti</name>
    <name type="common">Barrett's horny sponge</name>
    <dbReference type="NCBI Taxonomy" id="519541"/>
    <lineage>
        <taxon>Eukaryota</taxon>
        <taxon>Metazoa</taxon>
        <taxon>Porifera</taxon>
        <taxon>Demospongiae</taxon>
        <taxon>Heteroscleromorpha</taxon>
        <taxon>Tetractinellida</taxon>
        <taxon>Astrophorina</taxon>
        <taxon>Geodiidae</taxon>
        <taxon>Geodia</taxon>
    </lineage>
</organism>
<evidence type="ECO:0000313" key="4">
    <source>
        <dbReference type="Proteomes" id="UP001174909"/>
    </source>
</evidence>
<accession>A0AA35VS94</accession>
<dbReference type="Proteomes" id="UP001174909">
    <property type="component" value="Unassembled WGS sequence"/>
</dbReference>
<dbReference type="AlphaFoldDB" id="A0AA35VS94"/>
<feature type="region of interest" description="Disordered" evidence="1">
    <location>
        <begin position="94"/>
        <end position="119"/>
    </location>
</feature>